<evidence type="ECO:0000313" key="5">
    <source>
        <dbReference type="EMBL" id="KAJ7643244.1"/>
    </source>
</evidence>
<proteinExistence type="inferred from homology"/>
<comment type="caution">
    <text evidence="5">The sequence shown here is derived from an EMBL/GenBank/DDBJ whole genome shotgun (WGS) entry which is preliminary data.</text>
</comment>
<sequence length="264" mass="29519">MADSPLVTYRGNCHCGAFKFTVKLPELKTVYACDCSLCSRNAYLWARPELKAHFVVEKGEGALKDYVWGNRTMAHKFCPTCGTSVMCYKNDQPESETILINVRALADIDLEALQVEMTHGGALEPLYRPPQHEVAAPTDPSVVAYTGNCHCGAVAYTLHSTPLSLVKSCNCSICSRDGVAWIYPQQKSLTVHSQDSLVEYTYGRFRTYHAFCGTCGVAVWERFQADPPRTDIGLNVRTMNGLDWSTLTVEMLDRKDLPPLYKRF</sequence>
<accession>A0AAD7C9R2</accession>
<feature type="domain" description="CENP-V/GFA" evidence="4">
    <location>
        <begin position="145"/>
        <end position="245"/>
    </location>
</feature>
<dbReference type="SUPFAM" id="SSF51316">
    <property type="entry name" value="Mss4-like"/>
    <property type="match status" value="2"/>
</dbReference>
<name>A0AAD7C9R2_MYCRO</name>
<dbReference type="Proteomes" id="UP001221757">
    <property type="component" value="Unassembled WGS sequence"/>
</dbReference>
<comment type="similarity">
    <text evidence="1">Belongs to the Gfa family.</text>
</comment>
<dbReference type="GO" id="GO:0046872">
    <property type="term" value="F:metal ion binding"/>
    <property type="evidence" value="ECO:0007669"/>
    <property type="project" value="UniProtKB-KW"/>
</dbReference>
<dbReference type="Gene3D" id="2.170.150.70">
    <property type="match status" value="2"/>
</dbReference>
<dbReference type="AlphaFoldDB" id="A0AAD7C9R2"/>
<dbReference type="PANTHER" id="PTHR28620:SF1">
    <property type="entry name" value="CENP-V_GFA DOMAIN-CONTAINING PROTEIN"/>
    <property type="match status" value="1"/>
</dbReference>
<dbReference type="InterPro" id="IPR052355">
    <property type="entry name" value="CENP-V-like"/>
</dbReference>
<evidence type="ECO:0000259" key="4">
    <source>
        <dbReference type="PROSITE" id="PS51891"/>
    </source>
</evidence>
<evidence type="ECO:0000256" key="3">
    <source>
        <dbReference type="ARBA" id="ARBA00022833"/>
    </source>
</evidence>
<evidence type="ECO:0000313" key="6">
    <source>
        <dbReference type="Proteomes" id="UP001221757"/>
    </source>
</evidence>
<organism evidence="5 6">
    <name type="scientific">Mycena rosella</name>
    <name type="common">Pink bonnet</name>
    <name type="synonym">Agaricus rosellus</name>
    <dbReference type="NCBI Taxonomy" id="1033263"/>
    <lineage>
        <taxon>Eukaryota</taxon>
        <taxon>Fungi</taxon>
        <taxon>Dikarya</taxon>
        <taxon>Basidiomycota</taxon>
        <taxon>Agaricomycotina</taxon>
        <taxon>Agaricomycetes</taxon>
        <taxon>Agaricomycetidae</taxon>
        <taxon>Agaricales</taxon>
        <taxon>Marasmiineae</taxon>
        <taxon>Mycenaceae</taxon>
        <taxon>Mycena</taxon>
    </lineage>
</organism>
<reference evidence="5" key="1">
    <citation type="submission" date="2023-03" db="EMBL/GenBank/DDBJ databases">
        <title>Massive genome expansion in bonnet fungi (Mycena s.s.) driven by repeated elements and novel gene families across ecological guilds.</title>
        <authorList>
            <consortium name="Lawrence Berkeley National Laboratory"/>
            <person name="Harder C.B."/>
            <person name="Miyauchi S."/>
            <person name="Viragh M."/>
            <person name="Kuo A."/>
            <person name="Thoen E."/>
            <person name="Andreopoulos B."/>
            <person name="Lu D."/>
            <person name="Skrede I."/>
            <person name="Drula E."/>
            <person name="Henrissat B."/>
            <person name="Morin E."/>
            <person name="Kohler A."/>
            <person name="Barry K."/>
            <person name="LaButti K."/>
            <person name="Morin E."/>
            <person name="Salamov A."/>
            <person name="Lipzen A."/>
            <person name="Mereny Z."/>
            <person name="Hegedus B."/>
            <person name="Baldrian P."/>
            <person name="Stursova M."/>
            <person name="Weitz H."/>
            <person name="Taylor A."/>
            <person name="Grigoriev I.V."/>
            <person name="Nagy L.G."/>
            <person name="Martin F."/>
            <person name="Kauserud H."/>
        </authorList>
    </citation>
    <scope>NUCLEOTIDE SEQUENCE</scope>
    <source>
        <strain evidence="5">CBHHK067</strain>
    </source>
</reference>
<dbReference type="InterPro" id="IPR011057">
    <property type="entry name" value="Mss4-like_sf"/>
</dbReference>
<dbReference type="PANTHER" id="PTHR28620">
    <property type="entry name" value="CENTROMERE PROTEIN V"/>
    <property type="match status" value="1"/>
</dbReference>
<dbReference type="PROSITE" id="PS51891">
    <property type="entry name" value="CENP_V_GFA"/>
    <property type="match status" value="2"/>
</dbReference>
<gene>
    <name evidence="5" type="ORF">B0H17DRAFT_459859</name>
</gene>
<keyword evidence="3" id="KW-0862">Zinc</keyword>
<keyword evidence="2" id="KW-0479">Metal-binding</keyword>
<feature type="domain" description="CENP-V/GFA" evidence="4">
    <location>
        <begin position="9"/>
        <end position="124"/>
    </location>
</feature>
<evidence type="ECO:0000256" key="2">
    <source>
        <dbReference type="ARBA" id="ARBA00022723"/>
    </source>
</evidence>
<keyword evidence="6" id="KW-1185">Reference proteome</keyword>
<dbReference type="EMBL" id="JARKIE010000407">
    <property type="protein sequence ID" value="KAJ7643244.1"/>
    <property type="molecule type" value="Genomic_DNA"/>
</dbReference>
<protein>
    <submittedName>
        <fullName evidence="5">Mss4-like protein</fullName>
    </submittedName>
</protein>
<dbReference type="GO" id="GO:0016846">
    <property type="term" value="F:carbon-sulfur lyase activity"/>
    <property type="evidence" value="ECO:0007669"/>
    <property type="project" value="InterPro"/>
</dbReference>
<dbReference type="Pfam" id="PF04828">
    <property type="entry name" value="GFA"/>
    <property type="match status" value="2"/>
</dbReference>
<evidence type="ECO:0000256" key="1">
    <source>
        <dbReference type="ARBA" id="ARBA00005495"/>
    </source>
</evidence>
<dbReference type="InterPro" id="IPR006913">
    <property type="entry name" value="CENP-V/GFA"/>
</dbReference>